<name>A0A2H0UEV4_9BACT</name>
<dbReference type="PANTHER" id="PTHR33280:SF1">
    <property type="entry name" value="LARGE RIBOSOMAL SUBUNIT PROTEIN BL31C"/>
    <property type="match status" value="1"/>
</dbReference>
<evidence type="ECO:0000313" key="5">
    <source>
        <dbReference type="Proteomes" id="UP000229315"/>
    </source>
</evidence>
<dbReference type="GO" id="GO:0006412">
    <property type="term" value="P:translation"/>
    <property type="evidence" value="ECO:0007669"/>
    <property type="project" value="InterPro"/>
</dbReference>
<evidence type="ECO:0000256" key="3">
    <source>
        <dbReference type="RuleBase" id="RU000564"/>
    </source>
</evidence>
<dbReference type="GO" id="GO:0003735">
    <property type="term" value="F:structural constituent of ribosome"/>
    <property type="evidence" value="ECO:0007669"/>
    <property type="project" value="InterPro"/>
</dbReference>
<comment type="caution">
    <text evidence="4">The sequence shown here is derived from an EMBL/GenBank/DDBJ whole genome shotgun (WGS) entry which is preliminary data.</text>
</comment>
<dbReference type="NCBIfam" id="TIGR00105">
    <property type="entry name" value="L31"/>
    <property type="match status" value="1"/>
</dbReference>
<dbReference type="InterPro" id="IPR034704">
    <property type="entry name" value="Ribosomal_bL28/bL31-like_sf"/>
</dbReference>
<dbReference type="AlphaFoldDB" id="A0A2H0UEV4"/>
<sequence length="84" mass="9622">MKQDIHPQNYRPIIFEDQGSGSRFLISSTVETDQVATWDDGKEYPLYLVEISSASHPFYTGVKTTIDRANRVKKFQERAQKAGK</sequence>
<keyword evidence="1 3" id="KW-0689">Ribosomal protein</keyword>
<protein>
    <recommendedName>
        <fullName evidence="3">50S ribosomal protein L31</fullName>
    </recommendedName>
</protein>
<dbReference type="Pfam" id="PF01197">
    <property type="entry name" value="Ribosomal_L31"/>
    <property type="match status" value="1"/>
</dbReference>
<dbReference type="PROSITE" id="PS01143">
    <property type="entry name" value="RIBOSOMAL_L31"/>
    <property type="match status" value="1"/>
</dbReference>
<dbReference type="GO" id="GO:1990904">
    <property type="term" value="C:ribonucleoprotein complex"/>
    <property type="evidence" value="ECO:0007669"/>
    <property type="project" value="UniProtKB-KW"/>
</dbReference>
<dbReference type="InterPro" id="IPR002150">
    <property type="entry name" value="Ribosomal_bL31"/>
</dbReference>
<dbReference type="Gene3D" id="4.10.830.30">
    <property type="entry name" value="Ribosomal protein L31"/>
    <property type="match status" value="1"/>
</dbReference>
<organism evidence="4 5">
    <name type="scientific">Candidatus Kaiserbacteria bacterium CG10_big_fil_rev_8_21_14_0_10_45_20</name>
    <dbReference type="NCBI Taxonomy" id="1974607"/>
    <lineage>
        <taxon>Bacteria</taxon>
        <taxon>Candidatus Kaiseribacteriota</taxon>
    </lineage>
</organism>
<comment type="similarity">
    <text evidence="3">Belongs to the bacterial ribosomal protein bL31 family.</text>
</comment>
<reference evidence="5" key="1">
    <citation type="submission" date="2017-09" db="EMBL/GenBank/DDBJ databases">
        <title>Depth-based differentiation of microbial function through sediment-hosted aquifers and enrichment of novel symbionts in the deep terrestrial subsurface.</title>
        <authorList>
            <person name="Probst A.J."/>
            <person name="Ladd B."/>
            <person name="Jarett J.K."/>
            <person name="Geller-Mcgrath D.E."/>
            <person name="Sieber C.M.K."/>
            <person name="Emerson J.B."/>
            <person name="Anantharaman K."/>
            <person name="Thomas B.C."/>
            <person name="Malmstrom R."/>
            <person name="Stieglmeier M."/>
            <person name="Klingl A."/>
            <person name="Woyke T."/>
            <person name="Ryan C.M."/>
            <person name="Banfield J.F."/>
        </authorList>
    </citation>
    <scope>NUCLEOTIDE SEQUENCE [LARGE SCALE GENOMIC DNA]</scope>
</reference>
<proteinExistence type="inferred from homology"/>
<evidence type="ECO:0000256" key="2">
    <source>
        <dbReference type="ARBA" id="ARBA00023274"/>
    </source>
</evidence>
<keyword evidence="2 3" id="KW-0687">Ribonucleoprotein</keyword>
<dbReference type="NCBIfam" id="NF002462">
    <property type="entry name" value="PRK01678.1"/>
    <property type="match status" value="1"/>
</dbReference>
<accession>A0A2H0UEV4</accession>
<evidence type="ECO:0000313" key="4">
    <source>
        <dbReference type="EMBL" id="PIR84954.1"/>
    </source>
</evidence>
<dbReference type="PANTHER" id="PTHR33280">
    <property type="entry name" value="50S RIBOSOMAL PROTEIN L31, CHLOROPLASTIC"/>
    <property type="match status" value="1"/>
</dbReference>
<dbReference type="GO" id="GO:0005840">
    <property type="term" value="C:ribosome"/>
    <property type="evidence" value="ECO:0007669"/>
    <property type="project" value="UniProtKB-KW"/>
</dbReference>
<dbReference type="InterPro" id="IPR027493">
    <property type="entry name" value="Ribosomal_bL31_B"/>
</dbReference>
<dbReference type="EMBL" id="PFBH01000021">
    <property type="protein sequence ID" value="PIR84954.1"/>
    <property type="molecule type" value="Genomic_DNA"/>
</dbReference>
<dbReference type="PRINTS" id="PR01249">
    <property type="entry name" value="RIBOSOMALL31"/>
</dbReference>
<dbReference type="InterPro" id="IPR042105">
    <property type="entry name" value="Ribosomal_bL31_sf"/>
</dbReference>
<gene>
    <name evidence="4" type="ORF">COU15_03310</name>
</gene>
<evidence type="ECO:0000256" key="1">
    <source>
        <dbReference type="ARBA" id="ARBA00022980"/>
    </source>
</evidence>
<dbReference type="Proteomes" id="UP000229315">
    <property type="component" value="Unassembled WGS sequence"/>
</dbReference>
<dbReference type="SUPFAM" id="SSF143800">
    <property type="entry name" value="L28p-like"/>
    <property type="match status" value="1"/>
</dbReference>